<reference evidence="1" key="2">
    <citation type="journal article" date="2022" name="Microbiol. Resour. Announc.">
        <title>Metagenome Sequencing to Explore Phylogenomics of Terrestrial Cyanobacteria.</title>
        <authorList>
            <person name="Ward R.D."/>
            <person name="Stajich J.E."/>
            <person name="Johansen J.R."/>
            <person name="Huntemann M."/>
            <person name="Clum A."/>
            <person name="Foster B."/>
            <person name="Foster B."/>
            <person name="Roux S."/>
            <person name="Palaniappan K."/>
            <person name="Varghese N."/>
            <person name="Mukherjee S."/>
            <person name="Reddy T.B.K."/>
            <person name="Daum C."/>
            <person name="Copeland A."/>
            <person name="Chen I.A."/>
            <person name="Ivanova N.N."/>
            <person name="Kyrpides N.C."/>
            <person name="Shapiro N."/>
            <person name="Eloe-Fadrosh E.A."/>
            <person name="Pietrasiak N."/>
        </authorList>
    </citation>
    <scope>NUCLEOTIDE SEQUENCE</scope>
    <source>
        <strain evidence="1">GSE-NOS-MK-12-04C</strain>
    </source>
</reference>
<protein>
    <submittedName>
        <fullName evidence="1">Zinc-binding dehydrogenase</fullName>
    </submittedName>
</protein>
<accession>A0A951QIZ4</accession>
<reference evidence="1" key="1">
    <citation type="submission" date="2021-05" db="EMBL/GenBank/DDBJ databases">
        <authorList>
            <person name="Pietrasiak N."/>
            <person name="Ward R."/>
            <person name="Stajich J.E."/>
            <person name="Kurbessoian T."/>
        </authorList>
    </citation>
    <scope>NUCLEOTIDE SEQUENCE</scope>
    <source>
        <strain evidence="1">GSE-NOS-MK-12-04C</strain>
    </source>
</reference>
<dbReference type="Proteomes" id="UP000729701">
    <property type="component" value="Unassembled WGS sequence"/>
</dbReference>
<comment type="caution">
    <text evidence="1">The sequence shown here is derived from an EMBL/GenBank/DDBJ whole genome shotgun (WGS) entry which is preliminary data.</text>
</comment>
<evidence type="ECO:0000313" key="1">
    <source>
        <dbReference type="EMBL" id="MBW4666755.1"/>
    </source>
</evidence>
<sequence length="55" mass="6061">MLPPLAIQQSSSWIDKANLKIHVPNHFRLADAVKAHQLLESGSITGKIILVICDE</sequence>
<dbReference type="AlphaFoldDB" id="A0A951QIZ4"/>
<evidence type="ECO:0000313" key="2">
    <source>
        <dbReference type="Proteomes" id="UP000729701"/>
    </source>
</evidence>
<organism evidence="1 2">
    <name type="scientific">Cyanomargarita calcarea GSE-NOS-MK-12-04C</name>
    <dbReference type="NCBI Taxonomy" id="2839659"/>
    <lineage>
        <taxon>Bacteria</taxon>
        <taxon>Bacillati</taxon>
        <taxon>Cyanobacteriota</taxon>
        <taxon>Cyanophyceae</taxon>
        <taxon>Nostocales</taxon>
        <taxon>Cyanomargaritaceae</taxon>
        <taxon>Cyanomargarita</taxon>
    </lineage>
</organism>
<proteinExistence type="predicted"/>
<dbReference type="EMBL" id="JAHHGZ010000004">
    <property type="protein sequence ID" value="MBW4666755.1"/>
    <property type="molecule type" value="Genomic_DNA"/>
</dbReference>
<dbReference type="Pfam" id="PF13602">
    <property type="entry name" value="ADH_zinc_N_2"/>
    <property type="match status" value="1"/>
</dbReference>
<gene>
    <name evidence="1" type="ORF">KME60_04770</name>
</gene>
<dbReference type="Gene3D" id="3.90.180.10">
    <property type="entry name" value="Medium-chain alcohol dehydrogenases, catalytic domain"/>
    <property type="match status" value="1"/>
</dbReference>
<name>A0A951QIZ4_9CYAN</name>